<sequence length="479" mass="51739">MANQKVNYVITGENQLSKVLTKIDSDAQKAESSVNGISKKSGNGLLGSIVGGNLLASGISKIGGLLAEMPNQIVDSLTNYEYFSTSLKTMMHGDVQMAKALEGQLVTLAKTTPFSLVDVQNGTKQLMAYGFAGSEIVGTMKTLGNVASGVGKPLNEVAYLYGTLKTQGRAFSKDINQFTSAGIPIVKELAKQFGVTENSVMKLVEAGKVGFPEVEKAFKSMTAEGGLFFNLMDEQSQTVGGKISAFGDIWEQIRVNIGKSQKGIIASTLQFATDMSATINNKLAAGNFMDEAFKQGGAKEYSSTTEFYGNLSGLKNIKGLAGNFAEMKDQAMYMQSLIEQASTGKGAQQSLQYINLNREKLNEKYKNKEVNSIDYNREMSLYSLAYKEIIGNMKLLKSKEEKIAGTDLAAKEKASKEKLGTGVTIESQAPKNQYITINGGLVHEMNIESMDGSTPVSQIKEQVSTVLIELLNDAYQAQR</sequence>
<evidence type="ECO:0000259" key="2">
    <source>
        <dbReference type="Pfam" id="PF20155"/>
    </source>
</evidence>
<organism evidence="3">
    <name type="scientific">uncultured Caudovirales phage</name>
    <dbReference type="NCBI Taxonomy" id="2100421"/>
    <lineage>
        <taxon>Viruses</taxon>
        <taxon>Duplodnaviria</taxon>
        <taxon>Heunggongvirae</taxon>
        <taxon>Uroviricota</taxon>
        <taxon>Caudoviricetes</taxon>
        <taxon>Peduoviridae</taxon>
        <taxon>Maltschvirus</taxon>
        <taxon>Maltschvirus maltsch</taxon>
    </lineage>
</organism>
<dbReference type="InterPro" id="IPR013491">
    <property type="entry name" value="Tape_meas_N"/>
</dbReference>
<dbReference type="EMBL" id="LR796200">
    <property type="protein sequence ID" value="CAB4126707.1"/>
    <property type="molecule type" value="Genomic_DNA"/>
</dbReference>
<name>A0A6J5L0A7_9CAUD</name>
<protein>
    <submittedName>
        <fullName evidence="3">Caudovirus, tape measure, N-terminal</fullName>
    </submittedName>
</protein>
<evidence type="ECO:0000256" key="1">
    <source>
        <dbReference type="ARBA" id="ARBA00022465"/>
    </source>
</evidence>
<dbReference type="NCBIfam" id="TIGR02675">
    <property type="entry name" value="tape_meas_nterm"/>
    <property type="match status" value="1"/>
</dbReference>
<accession>A0A6J5L0A7</accession>
<keyword evidence="1" id="KW-1188">Viral release from host cell</keyword>
<gene>
    <name evidence="3" type="ORF">UFOVP87_8</name>
</gene>
<evidence type="ECO:0000313" key="3">
    <source>
        <dbReference type="EMBL" id="CAB4126707.1"/>
    </source>
</evidence>
<dbReference type="Pfam" id="PF20155">
    <property type="entry name" value="TMP_3"/>
    <property type="match status" value="1"/>
</dbReference>
<dbReference type="GO" id="GO:0098003">
    <property type="term" value="P:viral tail assembly"/>
    <property type="evidence" value="ECO:0007669"/>
    <property type="project" value="UniProtKB-KW"/>
</dbReference>
<reference evidence="3" key="1">
    <citation type="submission" date="2020-04" db="EMBL/GenBank/DDBJ databases">
        <authorList>
            <person name="Chiriac C."/>
            <person name="Salcher M."/>
            <person name="Ghai R."/>
            <person name="Kavagutti S V."/>
        </authorList>
    </citation>
    <scope>NUCLEOTIDE SEQUENCE</scope>
</reference>
<keyword evidence="1" id="KW-1245">Viral tail assembly</keyword>
<proteinExistence type="predicted"/>
<feature type="domain" description="Tape measure protein N-terminal" evidence="2">
    <location>
        <begin position="72"/>
        <end position="257"/>
    </location>
</feature>